<evidence type="ECO:0000256" key="1">
    <source>
        <dbReference type="ARBA" id="ARBA00023015"/>
    </source>
</evidence>
<dbReference type="PANTHER" id="PTHR30055:SF234">
    <property type="entry name" value="HTH-TYPE TRANSCRIPTIONAL REGULATOR BETI"/>
    <property type="match status" value="1"/>
</dbReference>
<organism evidence="6 7">
    <name type="scientific">Williamsia limnetica</name>
    <dbReference type="NCBI Taxonomy" id="882452"/>
    <lineage>
        <taxon>Bacteria</taxon>
        <taxon>Bacillati</taxon>
        <taxon>Actinomycetota</taxon>
        <taxon>Actinomycetes</taxon>
        <taxon>Mycobacteriales</taxon>
        <taxon>Nocardiaceae</taxon>
        <taxon>Williamsia</taxon>
    </lineage>
</organism>
<comment type="caution">
    <text evidence="6">The sequence shown here is derived from an EMBL/GenBank/DDBJ whole genome shotgun (WGS) entry which is preliminary data.</text>
</comment>
<reference evidence="6 7" key="1">
    <citation type="submission" date="2018-06" db="EMBL/GenBank/DDBJ databases">
        <title>Genomic Encyclopedia of Type Strains, Phase IV (KMG-IV): sequencing the most valuable type-strain genomes for metagenomic binning, comparative biology and taxonomic classification.</title>
        <authorList>
            <person name="Goeker M."/>
        </authorList>
    </citation>
    <scope>NUCLEOTIDE SEQUENCE [LARGE SCALE GENOMIC DNA]</scope>
    <source>
        <strain evidence="6 7">DSM 45521</strain>
    </source>
</reference>
<feature type="DNA-binding region" description="H-T-H motif" evidence="4">
    <location>
        <begin position="44"/>
        <end position="63"/>
    </location>
</feature>
<keyword evidence="3" id="KW-0804">Transcription</keyword>
<keyword evidence="7" id="KW-1185">Reference proteome</keyword>
<protein>
    <submittedName>
        <fullName evidence="6">TetR family transcriptional regulator</fullName>
    </submittedName>
</protein>
<dbReference type="Pfam" id="PF00440">
    <property type="entry name" value="TetR_N"/>
    <property type="match status" value="1"/>
</dbReference>
<evidence type="ECO:0000256" key="2">
    <source>
        <dbReference type="ARBA" id="ARBA00023125"/>
    </source>
</evidence>
<gene>
    <name evidence="6" type="ORF">DFR67_107274</name>
</gene>
<dbReference type="AlphaFoldDB" id="A0A318RIA6"/>
<dbReference type="PANTHER" id="PTHR30055">
    <property type="entry name" value="HTH-TYPE TRANSCRIPTIONAL REGULATOR RUTR"/>
    <property type="match status" value="1"/>
</dbReference>
<evidence type="ECO:0000313" key="6">
    <source>
        <dbReference type="EMBL" id="PYE17029.1"/>
    </source>
</evidence>
<sequence length="203" mass="22320">MSSRATAAVDRALDKRQRQATADVERILVAAAAVMERTTPADPRVSDIVAEAGTSNKTFYRYFTGKDDLILAVMERGIGIVASYLDHQMSKESEPTAQIARWIRGVLAQVGDPQLANMSRAVTRQLSVTQNSEQADLRVTQPLRDLLYRPVSELGIDEPDRATDTVFTAALGMMRRQLSLDQPAVADDVDYFISFCLKGLGAE</sequence>
<dbReference type="Gene3D" id="1.10.357.10">
    <property type="entry name" value="Tetracycline Repressor, domain 2"/>
    <property type="match status" value="1"/>
</dbReference>
<dbReference type="PROSITE" id="PS50977">
    <property type="entry name" value="HTH_TETR_2"/>
    <property type="match status" value="1"/>
</dbReference>
<dbReference type="InterPro" id="IPR050109">
    <property type="entry name" value="HTH-type_TetR-like_transc_reg"/>
</dbReference>
<dbReference type="EMBL" id="QJSP01000007">
    <property type="protein sequence ID" value="PYE17029.1"/>
    <property type="molecule type" value="Genomic_DNA"/>
</dbReference>
<keyword evidence="2 4" id="KW-0238">DNA-binding</keyword>
<feature type="domain" description="HTH tetR-type" evidence="5">
    <location>
        <begin position="21"/>
        <end position="81"/>
    </location>
</feature>
<evidence type="ECO:0000256" key="3">
    <source>
        <dbReference type="ARBA" id="ARBA00023163"/>
    </source>
</evidence>
<evidence type="ECO:0000256" key="4">
    <source>
        <dbReference type="PROSITE-ProRule" id="PRU00335"/>
    </source>
</evidence>
<dbReference type="GO" id="GO:0003700">
    <property type="term" value="F:DNA-binding transcription factor activity"/>
    <property type="evidence" value="ECO:0007669"/>
    <property type="project" value="TreeGrafter"/>
</dbReference>
<dbReference type="RefSeq" id="WP_110470077.1">
    <property type="nucleotide sequence ID" value="NZ_QJSP01000007.1"/>
</dbReference>
<dbReference type="InterPro" id="IPR009057">
    <property type="entry name" value="Homeodomain-like_sf"/>
</dbReference>
<evidence type="ECO:0000259" key="5">
    <source>
        <dbReference type="PROSITE" id="PS50977"/>
    </source>
</evidence>
<dbReference type="GO" id="GO:0000976">
    <property type="term" value="F:transcription cis-regulatory region binding"/>
    <property type="evidence" value="ECO:0007669"/>
    <property type="project" value="TreeGrafter"/>
</dbReference>
<proteinExistence type="predicted"/>
<dbReference type="InterPro" id="IPR001647">
    <property type="entry name" value="HTH_TetR"/>
</dbReference>
<accession>A0A318RIA6</accession>
<name>A0A318RIA6_WILLI</name>
<keyword evidence="1" id="KW-0805">Transcription regulation</keyword>
<dbReference type="OrthoDB" id="3469831at2"/>
<dbReference type="SUPFAM" id="SSF46689">
    <property type="entry name" value="Homeodomain-like"/>
    <property type="match status" value="1"/>
</dbReference>
<dbReference type="Proteomes" id="UP000247591">
    <property type="component" value="Unassembled WGS sequence"/>
</dbReference>
<evidence type="ECO:0000313" key="7">
    <source>
        <dbReference type="Proteomes" id="UP000247591"/>
    </source>
</evidence>